<reference evidence="4" key="1">
    <citation type="submission" date="2019-08" db="EMBL/GenBank/DDBJ databases">
        <authorList>
            <person name="Kucharzyk K."/>
            <person name="Murdoch R.W."/>
            <person name="Higgins S."/>
            <person name="Loffler F."/>
        </authorList>
    </citation>
    <scope>NUCLEOTIDE SEQUENCE</scope>
</reference>
<keyword evidence="2" id="KW-0472">Membrane</keyword>
<dbReference type="Gene3D" id="1.10.10.10">
    <property type="entry name" value="Winged helix-like DNA-binding domain superfamily/Winged helix DNA-binding domain"/>
    <property type="match status" value="1"/>
</dbReference>
<dbReference type="GO" id="GO:0003677">
    <property type="term" value="F:DNA binding"/>
    <property type="evidence" value="ECO:0007669"/>
    <property type="project" value="InterPro"/>
</dbReference>
<dbReference type="InterPro" id="IPR011047">
    <property type="entry name" value="Quinoprotein_ADH-like_sf"/>
</dbReference>
<dbReference type="SMART" id="SM00421">
    <property type="entry name" value="HTH_LUXR"/>
    <property type="match status" value="1"/>
</dbReference>
<proteinExistence type="predicted"/>
<evidence type="ECO:0000256" key="1">
    <source>
        <dbReference type="SAM" id="Coils"/>
    </source>
</evidence>
<dbReference type="InterPro" id="IPR016032">
    <property type="entry name" value="Sig_transdc_resp-reg_C-effctor"/>
</dbReference>
<feature type="transmembrane region" description="Helical" evidence="2">
    <location>
        <begin position="753"/>
        <end position="774"/>
    </location>
</feature>
<dbReference type="SUPFAM" id="SSF50998">
    <property type="entry name" value="Quinoprotein alcohol dehydrogenase-like"/>
    <property type="match status" value="1"/>
</dbReference>
<dbReference type="AlphaFoldDB" id="A0A644XG23"/>
<evidence type="ECO:0000256" key="2">
    <source>
        <dbReference type="SAM" id="Phobius"/>
    </source>
</evidence>
<dbReference type="Gene3D" id="2.60.40.10">
    <property type="entry name" value="Immunoglobulins"/>
    <property type="match status" value="1"/>
</dbReference>
<protein>
    <recommendedName>
        <fullName evidence="3">HTH luxR-type domain-containing protein</fullName>
    </recommendedName>
</protein>
<keyword evidence="2" id="KW-0812">Transmembrane</keyword>
<dbReference type="SUPFAM" id="SSF46894">
    <property type="entry name" value="C-terminal effector domain of the bipartite response regulators"/>
    <property type="match status" value="1"/>
</dbReference>
<accession>A0A644XG23</accession>
<feature type="domain" description="HTH luxR-type" evidence="3">
    <location>
        <begin position="896"/>
        <end position="953"/>
    </location>
</feature>
<keyword evidence="1" id="KW-0175">Coiled coil</keyword>
<name>A0A644XG23_9ZZZZ</name>
<evidence type="ECO:0000313" key="4">
    <source>
        <dbReference type="EMBL" id="MPM14847.1"/>
    </source>
</evidence>
<dbReference type="Gene3D" id="2.130.10.10">
    <property type="entry name" value="YVTN repeat-like/Quinoprotein amine dehydrogenase"/>
    <property type="match status" value="2"/>
</dbReference>
<dbReference type="EMBL" id="VSSQ01002348">
    <property type="protein sequence ID" value="MPM14847.1"/>
    <property type="molecule type" value="Genomic_DNA"/>
</dbReference>
<dbReference type="InterPro" id="IPR036388">
    <property type="entry name" value="WH-like_DNA-bd_sf"/>
</dbReference>
<dbReference type="InterPro" id="IPR000792">
    <property type="entry name" value="Tscrpt_reg_LuxR_C"/>
</dbReference>
<keyword evidence="2" id="KW-1133">Transmembrane helix</keyword>
<dbReference type="GO" id="GO:0006355">
    <property type="term" value="P:regulation of DNA-templated transcription"/>
    <property type="evidence" value="ECO:0007669"/>
    <property type="project" value="InterPro"/>
</dbReference>
<comment type="caution">
    <text evidence="4">The sequence shown here is derived from an EMBL/GenBank/DDBJ whole genome shotgun (WGS) entry which is preliminary data.</text>
</comment>
<gene>
    <name evidence="4" type="ORF">SDC9_61211</name>
</gene>
<dbReference type="InterPro" id="IPR015943">
    <property type="entry name" value="WD40/YVTN_repeat-like_dom_sf"/>
</dbReference>
<dbReference type="InterPro" id="IPR013783">
    <property type="entry name" value="Ig-like_fold"/>
</dbReference>
<evidence type="ECO:0000259" key="3">
    <source>
        <dbReference type="SMART" id="SM00421"/>
    </source>
</evidence>
<dbReference type="PROSITE" id="PS51257">
    <property type="entry name" value="PROKAR_LIPOPROTEIN"/>
    <property type="match status" value="1"/>
</dbReference>
<feature type="coiled-coil region" evidence="1">
    <location>
        <begin position="822"/>
        <end position="849"/>
    </location>
</feature>
<organism evidence="4">
    <name type="scientific">bioreactor metagenome</name>
    <dbReference type="NCBI Taxonomy" id="1076179"/>
    <lineage>
        <taxon>unclassified sequences</taxon>
        <taxon>metagenomes</taxon>
        <taxon>ecological metagenomes</taxon>
    </lineage>
</organism>
<sequence>MKFFLVKQLALLLITISTFQACFAQDIPFVPPAFNYTTHNYNAGNQNWAVAQGRNRVIYVGNDYGLLSFDGANWKLTPLPSHLSVKSIFIDHASGKEKIYVGSFEEFGFFQRDEKNELLYHSLKHLIKDFTFYNDEVWTINKVGNRIFFQTFSSYFIYNESDNSLTVEKPFPAPLYFFTAEDTLYAQFIDEHFYVFDGTRFRLLLTKDKFDNDQVVSVLPFNGEIYLTTAKSGIFSFNLTTQKLSRRKTTVDNELKSETVNRVTSLSDSVLVLGTLKHGLYALKTDGSLLWQLNRDNGLYNNTVLGLFTDEDKNLWAALDNGVSHIRTSSPLSFFEPKNIHIGLVEDILVKDNQLYVATNQGIYTYANEQKKIYLLPDFNIQSWFIRNFDNQIITGNNTGTAFIVNNRKKELPEESTGGTDIKAMRIHNRDFLLESTYTALQVYLRNTEGQWVYSHKIDNFFDLINQVEQDHAGNIWATHMYKGLYRLRLDDRLQRVVLREFYPALDSTAAATKPIRTMKLMGRMVFTNGNSFYTYDDIAQKITPFDPLNQELPQLTDTRNIVTINDTSFWFLRPEEYTLVKFSTGKYHISDKVPFSILNNPPNTGRGNMYVDKNNVSYFCLNGGIGKYNLFDKFHVNLPGLEISKIQSYNRKIDTPNNLPVNKRNVINFSENNLTFEFQYPDYSKKKFTIECFLENYDTRWIATAPDFTITYPNLPANSYILNSRVLNDMGEVLSTLSVPFQIKNPWYKTTLALMVYLTLAGLLLTYLIRIYIRMVIKRKNKIFAQREKERIAQLACQEKLIAEMKSEKLQNELIYKSKELANATLMVINHQELLNKLKKEIQENIRTGKLYRSNGSSLVKMIDSNLSGEDEWAFFQENFDLIHENFFRKLTERYPVLTPGDLRLCALLRLNYSSKEIAKMLNLTLRGVEAARYRLRKKLNLEEEENLVSFVINFT</sequence>